<dbReference type="KEGG" id="tsph:KIH39_00400"/>
<evidence type="ECO:0000313" key="2">
    <source>
        <dbReference type="Proteomes" id="UP000676194"/>
    </source>
</evidence>
<dbReference type="Proteomes" id="UP000676194">
    <property type="component" value="Chromosome"/>
</dbReference>
<name>A0A8E6B6L3_9BACT</name>
<dbReference type="AlphaFoldDB" id="A0A8E6B6L3"/>
<accession>A0A8E6B6L3</accession>
<reference evidence="1" key="1">
    <citation type="submission" date="2021-05" db="EMBL/GenBank/DDBJ databases">
        <title>Complete genome sequence of the cellulolytic planctomycete Telmatocola sphagniphila SP2T and characterization of the first cellulase from planctomycetes.</title>
        <authorList>
            <person name="Rakitin A.L."/>
            <person name="Beletsky A.V."/>
            <person name="Naumoff D.G."/>
            <person name="Kulichevskaya I.S."/>
            <person name="Mardanov A.V."/>
            <person name="Ravin N.V."/>
            <person name="Dedysh S.N."/>
        </authorList>
    </citation>
    <scope>NUCLEOTIDE SEQUENCE</scope>
    <source>
        <strain evidence="1">SP2T</strain>
    </source>
</reference>
<dbReference type="RefSeq" id="WP_213497306.1">
    <property type="nucleotide sequence ID" value="NZ_CP074694.1"/>
</dbReference>
<protein>
    <submittedName>
        <fullName evidence="1">Uncharacterized protein</fullName>
    </submittedName>
</protein>
<evidence type="ECO:0000313" key="1">
    <source>
        <dbReference type="EMBL" id="QVL32414.1"/>
    </source>
</evidence>
<sequence>MTDYLNVHIRSKAGESEADFKSRLSELWTHLLRNHESEFEKVYAEASKFGRAGDRLVRQYLFEAEIQEFLESQLKEKQFEYEAIDPDDIYTKYEASPPDWFQIEH</sequence>
<dbReference type="EMBL" id="CP074694">
    <property type="protein sequence ID" value="QVL32414.1"/>
    <property type="molecule type" value="Genomic_DNA"/>
</dbReference>
<gene>
    <name evidence="1" type="ORF">KIH39_00400</name>
</gene>
<keyword evidence="2" id="KW-1185">Reference proteome</keyword>
<proteinExistence type="predicted"/>
<organism evidence="1 2">
    <name type="scientific">Telmatocola sphagniphila</name>
    <dbReference type="NCBI Taxonomy" id="1123043"/>
    <lineage>
        <taxon>Bacteria</taxon>
        <taxon>Pseudomonadati</taxon>
        <taxon>Planctomycetota</taxon>
        <taxon>Planctomycetia</taxon>
        <taxon>Gemmatales</taxon>
        <taxon>Gemmataceae</taxon>
    </lineage>
</organism>